<accession>A0A5C6TTI9</accession>
<sequence length="63" mass="7125">MGTRYFENELGREILIDVSEMEQDDIGRVILIVMEGPESSATNLVTPKEAEMLRQALNDWAAQ</sequence>
<dbReference type="AlphaFoldDB" id="A0A5C6TTI9"/>
<protein>
    <submittedName>
        <fullName evidence="1">Uncharacterized protein</fullName>
    </submittedName>
</protein>
<evidence type="ECO:0000313" key="2">
    <source>
        <dbReference type="Proteomes" id="UP000321249"/>
    </source>
</evidence>
<keyword evidence="2" id="KW-1185">Reference proteome</keyword>
<dbReference type="RefSeq" id="WP_147043118.1">
    <property type="nucleotide sequence ID" value="NZ_BAABIR010000004.1"/>
</dbReference>
<dbReference type="EMBL" id="VOQQ01000001">
    <property type="protein sequence ID" value="TXC63712.1"/>
    <property type="molecule type" value="Genomic_DNA"/>
</dbReference>
<reference evidence="1 2" key="1">
    <citation type="journal article" date="2015" name="J. Microbiol.">
        <title>Sphingosinicella ginsenosidimutans sp. nov., with ginsenoside converting activity.</title>
        <authorList>
            <person name="Kim J.K."/>
            <person name="Kang M.S."/>
            <person name="Park S.C."/>
            <person name="Kim K.M."/>
            <person name="Choi K."/>
            <person name="Yoon M.H."/>
            <person name="Im W.T."/>
        </authorList>
    </citation>
    <scope>NUCLEOTIDE SEQUENCE [LARGE SCALE GENOMIC DNA]</scope>
    <source>
        <strain evidence="1 2">BS-11</strain>
    </source>
</reference>
<comment type="caution">
    <text evidence="1">The sequence shown here is derived from an EMBL/GenBank/DDBJ whole genome shotgun (WGS) entry which is preliminary data.</text>
</comment>
<gene>
    <name evidence="1" type="ORF">FRZ32_08595</name>
</gene>
<dbReference type="Proteomes" id="UP000321249">
    <property type="component" value="Unassembled WGS sequence"/>
</dbReference>
<name>A0A5C6TTI9_9SPHN</name>
<proteinExistence type="predicted"/>
<organism evidence="1 2">
    <name type="scientific">Allosphingosinicella ginsenosidimutans</name>
    <dbReference type="NCBI Taxonomy" id="1176539"/>
    <lineage>
        <taxon>Bacteria</taxon>
        <taxon>Pseudomonadati</taxon>
        <taxon>Pseudomonadota</taxon>
        <taxon>Alphaproteobacteria</taxon>
        <taxon>Sphingomonadales</taxon>
        <taxon>Sphingomonadaceae</taxon>
        <taxon>Allosphingosinicella</taxon>
    </lineage>
</organism>
<evidence type="ECO:0000313" key="1">
    <source>
        <dbReference type="EMBL" id="TXC63712.1"/>
    </source>
</evidence>